<keyword evidence="4" id="KW-1185">Reference proteome</keyword>
<reference evidence="3" key="2">
    <citation type="submission" date="2024-10" db="UniProtKB">
        <authorList>
            <consortium name="EnsemblProtists"/>
        </authorList>
    </citation>
    <scope>IDENTIFICATION</scope>
</reference>
<keyword evidence="2" id="KW-0472">Membrane</keyword>
<feature type="region of interest" description="Disordered" evidence="1">
    <location>
        <begin position="15"/>
        <end position="36"/>
    </location>
</feature>
<keyword evidence="2" id="KW-0812">Transmembrane</keyword>
<reference evidence="4" key="1">
    <citation type="journal article" date="2013" name="Nature">
        <title>Pan genome of the phytoplankton Emiliania underpins its global distribution.</title>
        <authorList>
            <person name="Read B.A."/>
            <person name="Kegel J."/>
            <person name="Klute M.J."/>
            <person name="Kuo A."/>
            <person name="Lefebvre S.C."/>
            <person name="Maumus F."/>
            <person name="Mayer C."/>
            <person name="Miller J."/>
            <person name="Monier A."/>
            <person name="Salamov A."/>
            <person name="Young J."/>
            <person name="Aguilar M."/>
            <person name="Claverie J.M."/>
            <person name="Frickenhaus S."/>
            <person name="Gonzalez K."/>
            <person name="Herman E.K."/>
            <person name="Lin Y.C."/>
            <person name="Napier J."/>
            <person name="Ogata H."/>
            <person name="Sarno A.F."/>
            <person name="Shmutz J."/>
            <person name="Schroeder D."/>
            <person name="de Vargas C."/>
            <person name="Verret F."/>
            <person name="von Dassow P."/>
            <person name="Valentin K."/>
            <person name="Van de Peer Y."/>
            <person name="Wheeler G."/>
            <person name="Dacks J.B."/>
            <person name="Delwiche C.F."/>
            <person name="Dyhrman S.T."/>
            <person name="Glockner G."/>
            <person name="John U."/>
            <person name="Richards T."/>
            <person name="Worden A.Z."/>
            <person name="Zhang X."/>
            <person name="Grigoriev I.V."/>
            <person name="Allen A.E."/>
            <person name="Bidle K."/>
            <person name="Borodovsky M."/>
            <person name="Bowler C."/>
            <person name="Brownlee C."/>
            <person name="Cock J.M."/>
            <person name="Elias M."/>
            <person name="Gladyshev V.N."/>
            <person name="Groth M."/>
            <person name="Guda C."/>
            <person name="Hadaegh A."/>
            <person name="Iglesias-Rodriguez M.D."/>
            <person name="Jenkins J."/>
            <person name="Jones B.M."/>
            <person name="Lawson T."/>
            <person name="Leese F."/>
            <person name="Lindquist E."/>
            <person name="Lobanov A."/>
            <person name="Lomsadze A."/>
            <person name="Malik S.B."/>
            <person name="Marsh M.E."/>
            <person name="Mackinder L."/>
            <person name="Mock T."/>
            <person name="Mueller-Roeber B."/>
            <person name="Pagarete A."/>
            <person name="Parker M."/>
            <person name="Probert I."/>
            <person name="Quesneville H."/>
            <person name="Raines C."/>
            <person name="Rensing S.A."/>
            <person name="Riano-Pachon D.M."/>
            <person name="Richier S."/>
            <person name="Rokitta S."/>
            <person name="Shiraiwa Y."/>
            <person name="Soanes D.M."/>
            <person name="van der Giezen M."/>
            <person name="Wahlund T.M."/>
            <person name="Williams B."/>
            <person name="Wilson W."/>
            <person name="Wolfe G."/>
            <person name="Wurch L.L."/>
        </authorList>
    </citation>
    <scope>NUCLEOTIDE SEQUENCE</scope>
</reference>
<organism evidence="3 4">
    <name type="scientific">Emiliania huxleyi (strain CCMP1516)</name>
    <dbReference type="NCBI Taxonomy" id="280463"/>
    <lineage>
        <taxon>Eukaryota</taxon>
        <taxon>Haptista</taxon>
        <taxon>Haptophyta</taxon>
        <taxon>Prymnesiophyceae</taxon>
        <taxon>Isochrysidales</taxon>
        <taxon>Noelaerhabdaceae</taxon>
        <taxon>Emiliania</taxon>
    </lineage>
</organism>
<evidence type="ECO:0000256" key="2">
    <source>
        <dbReference type="SAM" id="Phobius"/>
    </source>
</evidence>
<sequence>MLPTKSTPFVALSSGKATPLLGESEPEEPWFKRPNTKRQHRSCTASVHPNVMLLVAGAALLAATCALALIGASPTLASPTLAVAEPPKPFVDAAHAASVSPEAAKAGFASAVKAMPEGKSPAEAMRAAEKAAEKAQEDAGAKSVLLAADPSKMPDTKPFVDAAHAASRSPEAAKAAAASAIKAMQEGKSPKEAMHAAEKAAKEAQEMVGWASAKEMSLLTVQGGKPGDDKDEADEDETDKDESEEEKKSDEQKEWKRMGQAIGDDWKSKGQAIGDDWKSKGKQMGDTDWKALGDKMKDMGKDAQETGGWSWPSFEKSWNPCH</sequence>
<protein>
    <submittedName>
        <fullName evidence="3">Uncharacterized protein</fullName>
    </submittedName>
</protein>
<feature type="compositionally biased region" description="Acidic residues" evidence="1">
    <location>
        <begin position="229"/>
        <end position="244"/>
    </location>
</feature>
<dbReference type="HOGENOM" id="CLU_886914_0_0_1"/>
<evidence type="ECO:0000313" key="3">
    <source>
        <dbReference type="EnsemblProtists" id="EOD38788"/>
    </source>
</evidence>
<dbReference type="KEGG" id="ehx:EMIHUDRAFT_224205"/>
<dbReference type="PaxDb" id="2903-EOD38788"/>
<dbReference type="Proteomes" id="UP000013827">
    <property type="component" value="Unassembled WGS sequence"/>
</dbReference>
<evidence type="ECO:0000256" key="1">
    <source>
        <dbReference type="SAM" id="MobiDB-lite"/>
    </source>
</evidence>
<dbReference type="AlphaFoldDB" id="A0A0D3KSQ3"/>
<dbReference type="EnsemblProtists" id="EOD38788">
    <property type="protein sequence ID" value="EOD38788"/>
    <property type="gene ID" value="EMIHUDRAFT_224205"/>
</dbReference>
<accession>A0A0D3KSQ3</accession>
<feature type="region of interest" description="Disordered" evidence="1">
    <location>
        <begin position="220"/>
        <end position="322"/>
    </location>
</feature>
<keyword evidence="2" id="KW-1133">Transmembrane helix</keyword>
<feature type="compositionally biased region" description="Basic and acidic residues" evidence="1">
    <location>
        <begin position="245"/>
        <end position="257"/>
    </location>
</feature>
<dbReference type="GeneID" id="17284059"/>
<name>A0A0D3KSQ3_EMIH1</name>
<feature type="compositionally biased region" description="Basic and acidic residues" evidence="1">
    <location>
        <begin position="275"/>
        <end position="304"/>
    </location>
</feature>
<dbReference type="RefSeq" id="XP_005791217.1">
    <property type="nucleotide sequence ID" value="XM_005791160.1"/>
</dbReference>
<feature type="transmembrane region" description="Helical" evidence="2">
    <location>
        <begin position="51"/>
        <end position="72"/>
    </location>
</feature>
<proteinExistence type="predicted"/>
<evidence type="ECO:0000313" key="4">
    <source>
        <dbReference type="Proteomes" id="UP000013827"/>
    </source>
</evidence>